<organism evidence="2 3">
    <name type="scientific">Rhodoplanes elegans</name>
    <dbReference type="NCBI Taxonomy" id="29408"/>
    <lineage>
        <taxon>Bacteria</taxon>
        <taxon>Pseudomonadati</taxon>
        <taxon>Pseudomonadota</taxon>
        <taxon>Alphaproteobacteria</taxon>
        <taxon>Hyphomicrobiales</taxon>
        <taxon>Nitrobacteraceae</taxon>
        <taxon>Rhodoplanes</taxon>
    </lineage>
</organism>
<dbReference type="OrthoDB" id="9812295at2"/>
<evidence type="ECO:0000313" key="3">
    <source>
        <dbReference type="Proteomes" id="UP000248863"/>
    </source>
</evidence>
<dbReference type="PANTHER" id="PTHR30543:SF21">
    <property type="entry name" value="NAD(P)H-DEPENDENT FMN REDUCTASE LOT6"/>
    <property type="match status" value="1"/>
</dbReference>
<comment type="caution">
    <text evidence="2">The sequence shown here is derived from an EMBL/GenBank/DDBJ whole genome shotgun (WGS) entry which is preliminary data.</text>
</comment>
<dbReference type="PANTHER" id="PTHR30543">
    <property type="entry name" value="CHROMATE REDUCTASE"/>
    <property type="match status" value="1"/>
</dbReference>
<keyword evidence="3" id="KW-1185">Reference proteome</keyword>
<feature type="domain" description="NADPH-dependent FMN reductase-like" evidence="1">
    <location>
        <begin position="5"/>
        <end position="148"/>
    </location>
</feature>
<dbReference type="RefSeq" id="WP_111355038.1">
    <property type="nucleotide sequence ID" value="NZ_NHSK01000156.1"/>
</dbReference>
<dbReference type="InterPro" id="IPR050712">
    <property type="entry name" value="NAD(P)H-dep_reductase"/>
</dbReference>
<evidence type="ECO:0000313" key="2">
    <source>
        <dbReference type="EMBL" id="RAI42373.1"/>
    </source>
</evidence>
<dbReference type="Proteomes" id="UP000248863">
    <property type="component" value="Unassembled WGS sequence"/>
</dbReference>
<gene>
    <name evidence="2" type="ORF">CH338_00290</name>
</gene>
<dbReference type="SUPFAM" id="SSF52218">
    <property type="entry name" value="Flavoproteins"/>
    <property type="match status" value="1"/>
</dbReference>
<reference evidence="2 3" key="1">
    <citation type="submission" date="2017-07" db="EMBL/GenBank/DDBJ databases">
        <title>Draft Genome Sequences of Select Purple Nonsulfur Bacteria.</title>
        <authorList>
            <person name="Lasarre B."/>
            <person name="Mckinlay J.B."/>
        </authorList>
    </citation>
    <scope>NUCLEOTIDE SEQUENCE [LARGE SCALE GENOMIC DNA]</scope>
    <source>
        <strain evidence="2 3">DSM 11907</strain>
    </source>
</reference>
<dbReference type="GO" id="GO:0016491">
    <property type="term" value="F:oxidoreductase activity"/>
    <property type="evidence" value="ECO:0007669"/>
    <property type="project" value="InterPro"/>
</dbReference>
<dbReference type="InterPro" id="IPR029039">
    <property type="entry name" value="Flavoprotein-like_sf"/>
</dbReference>
<protein>
    <submittedName>
        <fullName evidence="2">NADPH-dependent FMN reductase</fullName>
    </submittedName>
</protein>
<proteinExistence type="predicted"/>
<dbReference type="GO" id="GO:0005829">
    <property type="term" value="C:cytosol"/>
    <property type="evidence" value="ECO:0007669"/>
    <property type="project" value="TreeGrafter"/>
</dbReference>
<sequence>MARTVAIIVGSVRKDSINLKLAKALVKLAPSDFDCDFVRIDDLPVYNQDLDRSPPESVSRTKSQIAAAKALLFVTPEHNRSLPTALKNVLDWVSRPYGKNLWAGKPAGIAGASIGAIGTAVAQAHLRSVLGYLDVPTLGQPEVYIHFSQGLIDEHGNISNETTKNFLQTFMNRYAAWISEYN</sequence>
<evidence type="ECO:0000259" key="1">
    <source>
        <dbReference type="Pfam" id="PF03358"/>
    </source>
</evidence>
<dbReference type="GO" id="GO:0010181">
    <property type="term" value="F:FMN binding"/>
    <property type="evidence" value="ECO:0007669"/>
    <property type="project" value="TreeGrafter"/>
</dbReference>
<dbReference type="AlphaFoldDB" id="A0A327KXE9"/>
<dbReference type="Pfam" id="PF03358">
    <property type="entry name" value="FMN_red"/>
    <property type="match status" value="1"/>
</dbReference>
<accession>A0A327KXE9</accession>
<dbReference type="InterPro" id="IPR005025">
    <property type="entry name" value="FMN_Rdtase-like_dom"/>
</dbReference>
<name>A0A327KXE9_9BRAD</name>
<dbReference type="Gene3D" id="3.40.50.360">
    <property type="match status" value="1"/>
</dbReference>
<dbReference type="EMBL" id="NPEU01000001">
    <property type="protein sequence ID" value="RAI42373.1"/>
    <property type="molecule type" value="Genomic_DNA"/>
</dbReference>